<dbReference type="Proteomes" id="UP000636960">
    <property type="component" value="Unassembled WGS sequence"/>
</dbReference>
<evidence type="ECO:0000313" key="3">
    <source>
        <dbReference type="Proteomes" id="UP000636960"/>
    </source>
</evidence>
<accession>A0A919K9S4</accession>
<sequence length="157" mass="16666">MTMLIDDRPGRGGTVRVRLGPTRYHHMTLDGCWWPRSATPEAELPGLVPALNGVHGPVVRLLLSAAGWSRRPHQITVADRAVSLGYFADRSPTMLTAICADGDTVTLLVVPAKSHRTGTRSGEDRWENEGGRLAPHDVEIPGDAAAGGVSGGIRSTG</sequence>
<proteinExistence type="predicted"/>
<dbReference type="EMBL" id="BOMV01000101">
    <property type="protein sequence ID" value="GIF01300.1"/>
    <property type="molecule type" value="Genomic_DNA"/>
</dbReference>
<feature type="compositionally biased region" description="Basic and acidic residues" evidence="1">
    <location>
        <begin position="121"/>
        <end position="139"/>
    </location>
</feature>
<name>A0A919K9S4_9ACTN</name>
<comment type="caution">
    <text evidence="2">The sequence shown here is derived from an EMBL/GenBank/DDBJ whole genome shotgun (WGS) entry which is preliminary data.</text>
</comment>
<feature type="region of interest" description="Disordered" evidence="1">
    <location>
        <begin position="116"/>
        <end position="157"/>
    </location>
</feature>
<protein>
    <submittedName>
        <fullName evidence="2">Uncharacterized protein</fullName>
    </submittedName>
</protein>
<evidence type="ECO:0000313" key="2">
    <source>
        <dbReference type="EMBL" id="GIF01300.1"/>
    </source>
</evidence>
<organism evidence="2 3">
    <name type="scientific">Paractinoplanes rishiriensis</name>
    <dbReference type="NCBI Taxonomy" id="1050105"/>
    <lineage>
        <taxon>Bacteria</taxon>
        <taxon>Bacillati</taxon>
        <taxon>Actinomycetota</taxon>
        <taxon>Actinomycetes</taxon>
        <taxon>Micromonosporales</taxon>
        <taxon>Micromonosporaceae</taxon>
        <taxon>Paractinoplanes</taxon>
    </lineage>
</organism>
<dbReference type="Pfam" id="PF19457">
    <property type="entry name" value="DUF5994"/>
    <property type="match status" value="1"/>
</dbReference>
<gene>
    <name evidence="2" type="ORF">Ari01nite_87640</name>
</gene>
<keyword evidence="3" id="KW-1185">Reference proteome</keyword>
<dbReference type="RefSeq" id="WP_203789945.1">
    <property type="nucleotide sequence ID" value="NZ_BOMV01000101.1"/>
</dbReference>
<reference evidence="2" key="1">
    <citation type="submission" date="2021-01" db="EMBL/GenBank/DDBJ databases">
        <title>Whole genome shotgun sequence of Actinoplanes rishiriensis NBRC 108556.</title>
        <authorList>
            <person name="Komaki H."/>
            <person name="Tamura T."/>
        </authorList>
    </citation>
    <scope>NUCLEOTIDE SEQUENCE</scope>
    <source>
        <strain evidence="2">NBRC 108556</strain>
    </source>
</reference>
<dbReference type="AlphaFoldDB" id="A0A919K9S4"/>
<evidence type="ECO:0000256" key="1">
    <source>
        <dbReference type="SAM" id="MobiDB-lite"/>
    </source>
</evidence>
<dbReference type="InterPro" id="IPR046036">
    <property type="entry name" value="DUF5994"/>
</dbReference>